<comment type="caution">
    <text evidence="2">The sequence shown here is derived from an EMBL/GenBank/DDBJ whole genome shotgun (WGS) entry which is preliminary data.</text>
</comment>
<keyword evidence="1" id="KW-0472">Membrane</keyword>
<dbReference type="Proteomes" id="UP000318288">
    <property type="component" value="Unassembled WGS sequence"/>
</dbReference>
<keyword evidence="1" id="KW-0812">Transmembrane</keyword>
<evidence type="ECO:0000313" key="2">
    <source>
        <dbReference type="EMBL" id="TWU60880.1"/>
    </source>
</evidence>
<gene>
    <name evidence="2" type="ORF">Poly51_11620</name>
</gene>
<name>A0A5C6FIW4_9BACT</name>
<keyword evidence="1" id="KW-1133">Transmembrane helix</keyword>
<dbReference type="EMBL" id="SJPW01000001">
    <property type="protein sequence ID" value="TWU60880.1"/>
    <property type="molecule type" value="Genomic_DNA"/>
</dbReference>
<reference evidence="2 3" key="1">
    <citation type="submission" date="2019-02" db="EMBL/GenBank/DDBJ databases">
        <title>Deep-cultivation of Planctomycetes and their phenomic and genomic characterization uncovers novel biology.</title>
        <authorList>
            <person name="Wiegand S."/>
            <person name="Jogler M."/>
            <person name="Boedeker C."/>
            <person name="Pinto D."/>
            <person name="Vollmers J."/>
            <person name="Rivas-Marin E."/>
            <person name="Kohn T."/>
            <person name="Peeters S.H."/>
            <person name="Heuer A."/>
            <person name="Rast P."/>
            <person name="Oberbeckmann S."/>
            <person name="Bunk B."/>
            <person name="Jeske O."/>
            <person name="Meyerdierks A."/>
            <person name="Storesund J.E."/>
            <person name="Kallscheuer N."/>
            <person name="Luecker S."/>
            <person name="Lage O.M."/>
            <person name="Pohl T."/>
            <person name="Merkel B.J."/>
            <person name="Hornburger P."/>
            <person name="Mueller R.-W."/>
            <person name="Bruemmer F."/>
            <person name="Labrenz M."/>
            <person name="Spormann A.M."/>
            <person name="Op Den Camp H."/>
            <person name="Overmann J."/>
            <person name="Amann R."/>
            <person name="Jetten M.S.M."/>
            <person name="Mascher T."/>
            <person name="Medema M.H."/>
            <person name="Devos D.P."/>
            <person name="Kaster A.-K."/>
            <person name="Ovreas L."/>
            <person name="Rohde M."/>
            <person name="Galperin M.Y."/>
            <person name="Jogler C."/>
        </authorList>
    </citation>
    <scope>NUCLEOTIDE SEQUENCE [LARGE SCALE GENOMIC DNA]</scope>
    <source>
        <strain evidence="2 3">Poly51</strain>
    </source>
</reference>
<protein>
    <submittedName>
        <fullName evidence="2">Uncharacterized protein</fullName>
    </submittedName>
</protein>
<sequence length="97" mass="11167">MAGPTGSRTRRPWLQFSLRFLLVIAMVTASYCAGWVSHRTWNRRHLEQAIREAFKDSGKPARIEHIDEGDVLHTHASKEDGERVRKILEQIESAAER</sequence>
<organism evidence="2 3">
    <name type="scientific">Rubripirellula tenax</name>
    <dbReference type="NCBI Taxonomy" id="2528015"/>
    <lineage>
        <taxon>Bacteria</taxon>
        <taxon>Pseudomonadati</taxon>
        <taxon>Planctomycetota</taxon>
        <taxon>Planctomycetia</taxon>
        <taxon>Pirellulales</taxon>
        <taxon>Pirellulaceae</taxon>
        <taxon>Rubripirellula</taxon>
    </lineage>
</organism>
<proteinExistence type="predicted"/>
<feature type="transmembrane region" description="Helical" evidence="1">
    <location>
        <begin position="16"/>
        <end position="36"/>
    </location>
</feature>
<evidence type="ECO:0000256" key="1">
    <source>
        <dbReference type="SAM" id="Phobius"/>
    </source>
</evidence>
<dbReference type="AlphaFoldDB" id="A0A5C6FIW4"/>
<accession>A0A5C6FIW4</accession>
<keyword evidence="3" id="KW-1185">Reference proteome</keyword>
<evidence type="ECO:0000313" key="3">
    <source>
        <dbReference type="Proteomes" id="UP000318288"/>
    </source>
</evidence>